<dbReference type="AlphaFoldDB" id="A0A8S2UAG5"/>
<evidence type="ECO:0000313" key="3">
    <source>
        <dbReference type="Proteomes" id="UP000676336"/>
    </source>
</evidence>
<evidence type="ECO:0000256" key="1">
    <source>
        <dbReference type="SAM" id="MobiDB-lite"/>
    </source>
</evidence>
<feature type="compositionally biased region" description="Polar residues" evidence="1">
    <location>
        <begin position="15"/>
        <end position="41"/>
    </location>
</feature>
<feature type="compositionally biased region" description="Low complexity" evidence="1">
    <location>
        <begin position="1"/>
        <end position="14"/>
    </location>
</feature>
<reference evidence="2" key="1">
    <citation type="submission" date="2021-02" db="EMBL/GenBank/DDBJ databases">
        <authorList>
            <person name="Nowell W R."/>
        </authorList>
    </citation>
    <scope>NUCLEOTIDE SEQUENCE</scope>
</reference>
<sequence>PLVDNQTNDDQQQTSPTKSNRSSINSFEEWKQQQLQADLLS</sequence>
<gene>
    <name evidence="2" type="ORF">SMN809_LOCUS26339</name>
</gene>
<comment type="caution">
    <text evidence="2">The sequence shown here is derived from an EMBL/GenBank/DDBJ whole genome shotgun (WGS) entry which is preliminary data.</text>
</comment>
<accession>A0A8S2UAG5</accession>
<evidence type="ECO:0000313" key="2">
    <source>
        <dbReference type="EMBL" id="CAF4306402.1"/>
    </source>
</evidence>
<name>A0A8S2UAG5_9BILA</name>
<organism evidence="2 3">
    <name type="scientific">Rotaria magnacalcarata</name>
    <dbReference type="NCBI Taxonomy" id="392030"/>
    <lineage>
        <taxon>Eukaryota</taxon>
        <taxon>Metazoa</taxon>
        <taxon>Spiralia</taxon>
        <taxon>Gnathifera</taxon>
        <taxon>Rotifera</taxon>
        <taxon>Eurotatoria</taxon>
        <taxon>Bdelloidea</taxon>
        <taxon>Philodinida</taxon>
        <taxon>Philodinidae</taxon>
        <taxon>Rotaria</taxon>
    </lineage>
</organism>
<protein>
    <submittedName>
        <fullName evidence="2">Uncharacterized protein</fullName>
    </submittedName>
</protein>
<dbReference type="Proteomes" id="UP000676336">
    <property type="component" value="Unassembled WGS sequence"/>
</dbReference>
<feature type="non-terminal residue" evidence="2">
    <location>
        <position position="1"/>
    </location>
</feature>
<proteinExistence type="predicted"/>
<dbReference type="EMBL" id="CAJOBI010037318">
    <property type="protein sequence ID" value="CAF4306402.1"/>
    <property type="molecule type" value="Genomic_DNA"/>
</dbReference>
<feature type="region of interest" description="Disordered" evidence="1">
    <location>
        <begin position="1"/>
        <end position="41"/>
    </location>
</feature>